<gene>
    <name evidence="1" type="ORF">ACFQO1_02105</name>
</gene>
<evidence type="ECO:0008006" key="3">
    <source>
        <dbReference type="Google" id="ProtNLM"/>
    </source>
</evidence>
<keyword evidence="2" id="KW-1185">Reference proteome</keyword>
<organism evidence="1 2">
    <name type="scientific">Jejudonia soesokkakensis</name>
    <dbReference type="NCBI Taxonomy" id="1323432"/>
    <lineage>
        <taxon>Bacteria</taxon>
        <taxon>Pseudomonadati</taxon>
        <taxon>Bacteroidota</taxon>
        <taxon>Flavobacteriia</taxon>
        <taxon>Flavobacteriales</taxon>
        <taxon>Flavobacteriaceae</taxon>
        <taxon>Jejudonia</taxon>
    </lineage>
</organism>
<dbReference type="Proteomes" id="UP001596415">
    <property type="component" value="Unassembled WGS sequence"/>
</dbReference>
<comment type="caution">
    <text evidence="1">The sequence shown here is derived from an EMBL/GenBank/DDBJ whole genome shotgun (WGS) entry which is preliminary data.</text>
</comment>
<evidence type="ECO:0000313" key="1">
    <source>
        <dbReference type="EMBL" id="MFC7356467.1"/>
    </source>
</evidence>
<dbReference type="EMBL" id="JBHTBN010000001">
    <property type="protein sequence ID" value="MFC7356467.1"/>
    <property type="molecule type" value="Genomic_DNA"/>
</dbReference>
<protein>
    <recommendedName>
        <fullName evidence="3">Helix-turn-helix domain-containing protein</fullName>
    </recommendedName>
</protein>
<name>A0ABW2MNJ7_9FLAO</name>
<accession>A0ABW2MNJ7</accession>
<sequence length="87" mass="10330">MNSEIEIQKLKVFTLKKLIELKTMIKEQEKKKTWLSVADVEDEFKLSRKTFDRMRLDGLKVSQPKLNGKILVEREVLKTFLNKNHGR</sequence>
<dbReference type="RefSeq" id="WP_380216239.1">
    <property type="nucleotide sequence ID" value="NZ_JBHTBN010000001.1"/>
</dbReference>
<proteinExistence type="predicted"/>
<reference evidence="2" key="1">
    <citation type="journal article" date="2019" name="Int. J. Syst. Evol. Microbiol.">
        <title>The Global Catalogue of Microorganisms (GCM) 10K type strain sequencing project: providing services to taxonomists for standard genome sequencing and annotation.</title>
        <authorList>
            <consortium name="The Broad Institute Genomics Platform"/>
            <consortium name="The Broad Institute Genome Sequencing Center for Infectious Disease"/>
            <person name="Wu L."/>
            <person name="Ma J."/>
        </authorList>
    </citation>
    <scope>NUCLEOTIDE SEQUENCE [LARGE SCALE GENOMIC DNA]</scope>
    <source>
        <strain evidence="2">CGMCC 1.16306</strain>
    </source>
</reference>
<evidence type="ECO:0000313" key="2">
    <source>
        <dbReference type="Proteomes" id="UP001596415"/>
    </source>
</evidence>